<name>A0A1H1G535_9ACTN</name>
<evidence type="ECO:0000313" key="3">
    <source>
        <dbReference type="EMBL" id="SDR08301.1"/>
    </source>
</evidence>
<keyword evidence="2" id="KW-0472">Membrane</keyword>
<reference evidence="4" key="1">
    <citation type="submission" date="2016-10" db="EMBL/GenBank/DDBJ databases">
        <authorList>
            <person name="Varghese N."/>
            <person name="Submissions S."/>
        </authorList>
    </citation>
    <scope>NUCLEOTIDE SEQUENCE [LARGE SCALE GENOMIC DNA]</scope>
    <source>
        <strain evidence="4">DSM 44142</strain>
    </source>
</reference>
<accession>A0A1H1G535</accession>
<dbReference type="EMBL" id="FNLF01000002">
    <property type="protein sequence ID" value="SDR08301.1"/>
    <property type="molecule type" value="Genomic_DNA"/>
</dbReference>
<keyword evidence="2" id="KW-0812">Transmembrane</keyword>
<protein>
    <submittedName>
        <fullName evidence="3">Uncharacterized protein</fullName>
    </submittedName>
</protein>
<feature type="transmembrane region" description="Helical" evidence="2">
    <location>
        <begin position="16"/>
        <end position="38"/>
    </location>
</feature>
<dbReference type="RefSeq" id="WP_139184216.1">
    <property type="nucleotide sequence ID" value="NZ_FNLF01000002.1"/>
</dbReference>
<organism evidence="3 4">
    <name type="scientific">Tsukamurella pulmonis</name>
    <dbReference type="NCBI Taxonomy" id="47312"/>
    <lineage>
        <taxon>Bacteria</taxon>
        <taxon>Bacillati</taxon>
        <taxon>Actinomycetota</taxon>
        <taxon>Actinomycetes</taxon>
        <taxon>Mycobacteriales</taxon>
        <taxon>Tsukamurellaceae</taxon>
        <taxon>Tsukamurella</taxon>
    </lineage>
</organism>
<gene>
    <name evidence="3" type="ORF">SAMN04489765_3115</name>
</gene>
<dbReference type="AlphaFoldDB" id="A0A1H1G535"/>
<evidence type="ECO:0000313" key="4">
    <source>
        <dbReference type="Proteomes" id="UP000183053"/>
    </source>
</evidence>
<proteinExistence type="predicted"/>
<dbReference type="Proteomes" id="UP000183053">
    <property type="component" value="Unassembled WGS sequence"/>
</dbReference>
<feature type="region of interest" description="Disordered" evidence="1">
    <location>
        <begin position="49"/>
        <end position="90"/>
    </location>
</feature>
<evidence type="ECO:0000256" key="2">
    <source>
        <dbReference type="SAM" id="Phobius"/>
    </source>
</evidence>
<keyword evidence="4" id="KW-1185">Reference proteome</keyword>
<keyword evidence="2" id="KW-1133">Transmembrane helix</keyword>
<dbReference type="STRING" id="47312.SAMN04489765_3115"/>
<sequence>MTEPLKVEVLNSASWWLPWLPVLGSLLVAVAAVIGVVINNRTNRDAIDAANERANDDRSDAERRANEDRTAAEKRATDDRVEAARQADERGKEDRVRDFRTWKRDRILEIATDVAESAIGAEDEYRRIASSHEIDANSVASFSRVADLTQRCEHAAAKLSIIGEHDLAELARALRVAANDEELVLAVHRMNFIHRERRRYEGESDGDRARLGDERDALAPSLEHLLRQVNEARAYFQAAAESALRSTTHPAVELDLAPLPIVPRA</sequence>
<evidence type="ECO:0000256" key="1">
    <source>
        <dbReference type="SAM" id="MobiDB-lite"/>
    </source>
</evidence>